<evidence type="ECO:0000259" key="2">
    <source>
        <dbReference type="Pfam" id="PF13020"/>
    </source>
</evidence>
<gene>
    <name evidence="3" type="ORF">KDL28_18905</name>
</gene>
<accession>A0ABT1A295</accession>
<evidence type="ECO:0000313" key="3">
    <source>
        <dbReference type="EMBL" id="MCO1657131.1"/>
    </source>
</evidence>
<dbReference type="InterPro" id="IPR024975">
    <property type="entry name" value="NOV_C"/>
</dbReference>
<dbReference type="EMBL" id="JAGSOV010000040">
    <property type="protein sequence ID" value="MCO1657131.1"/>
    <property type="molecule type" value="Genomic_DNA"/>
</dbReference>
<feature type="domain" description="Protein NO VEIN C-terminal" evidence="2">
    <location>
        <begin position="109"/>
        <end position="175"/>
    </location>
</feature>
<reference evidence="3" key="1">
    <citation type="submission" date="2021-04" db="EMBL/GenBank/DDBJ databases">
        <title>Pseudonocardia sp. nov., isolated from sandy soil of mangrove forest.</title>
        <authorList>
            <person name="Zan Z."/>
            <person name="Huang R."/>
            <person name="Liu W."/>
        </authorList>
    </citation>
    <scope>NUCLEOTIDE SEQUENCE</scope>
    <source>
        <strain evidence="3">S2-4</strain>
    </source>
</reference>
<name>A0ABT1A295_9PSEU</name>
<sequence>MGFTKLAHPVDGQLLAARELRLKAVLDELKASVAGPPYFPFTFYRPGEIRSSQSYLTKFPAGLLEVLPELAPARPAARTGAAVAPDSGRRSEPGGTGRVQDVRLRMAVERHAVELATAYYLDELGAQEVEELGKPFDLIVRGLGATRHVEVKGSTLAVNAVELTVNEVAHATHHQPTDLVVVDQILVHHADGESPVTSGGRLQIWKDWVPAAIDLSPTRYAYALPVTSV</sequence>
<proteinExistence type="predicted"/>
<feature type="region of interest" description="Disordered" evidence="1">
    <location>
        <begin position="77"/>
        <end position="100"/>
    </location>
</feature>
<dbReference type="Pfam" id="PF13020">
    <property type="entry name" value="NOV_C"/>
    <property type="match status" value="1"/>
</dbReference>
<evidence type="ECO:0000313" key="4">
    <source>
        <dbReference type="Proteomes" id="UP001165283"/>
    </source>
</evidence>
<evidence type="ECO:0000256" key="1">
    <source>
        <dbReference type="SAM" id="MobiDB-lite"/>
    </source>
</evidence>
<keyword evidence="4" id="KW-1185">Reference proteome</keyword>
<organism evidence="3 4">
    <name type="scientific">Pseudonocardia humida</name>
    <dbReference type="NCBI Taxonomy" id="2800819"/>
    <lineage>
        <taxon>Bacteria</taxon>
        <taxon>Bacillati</taxon>
        <taxon>Actinomycetota</taxon>
        <taxon>Actinomycetes</taxon>
        <taxon>Pseudonocardiales</taxon>
        <taxon>Pseudonocardiaceae</taxon>
        <taxon>Pseudonocardia</taxon>
    </lineage>
</organism>
<protein>
    <submittedName>
        <fullName evidence="3">DUF3883 domain-containing protein</fullName>
    </submittedName>
</protein>
<comment type="caution">
    <text evidence="3">The sequence shown here is derived from an EMBL/GenBank/DDBJ whole genome shotgun (WGS) entry which is preliminary data.</text>
</comment>
<dbReference type="Proteomes" id="UP001165283">
    <property type="component" value="Unassembled WGS sequence"/>
</dbReference>